<dbReference type="EMBL" id="JAEHFY010000017">
    <property type="protein sequence ID" value="MBK0383758.1"/>
    <property type="molecule type" value="Genomic_DNA"/>
</dbReference>
<sequence>MFGKLNQIVKESSQKDVFLNAGIAENSLEAAINEASGVMVDVLKNQVETGKAKDVLTVFKGRKSERETIIMIMVKKFANRLNRYYGINSLEARKLSNCIIPIAMDKFILEIAEDKKEGNGIFLLLNWLGGNRVNFEKFFIRTNQLQIA</sequence>
<proteinExistence type="predicted"/>
<reference evidence="1 2" key="1">
    <citation type="submission" date="2020-12" db="EMBL/GenBank/DDBJ databases">
        <title>Bacterial novel species Pedobacter sp. SD-b isolated from soil.</title>
        <authorList>
            <person name="Jung H.-Y."/>
        </authorList>
    </citation>
    <scope>NUCLEOTIDE SEQUENCE [LARGE SCALE GENOMIC DNA]</scope>
    <source>
        <strain evidence="1 2">SD-b</strain>
    </source>
</reference>
<accession>A0ABS1BLJ2</accession>
<evidence type="ECO:0000313" key="1">
    <source>
        <dbReference type="EMBL" id="MBK0383758.1"/>
    </source>
</evidence>
<name>A0ABS1BLJ2_9SPHI</name>
<dbReference type="RefSeq" id="WP_200586838.1">
    <property type="nucleotide sequence ID" value="NZ_JAEHFY010000017.1"/>
</dbReference>
<evidence type="ECO:0000313" key="2">
    <source>
        <dbReference type="Proteomes" id="UP000660024"/>
    </source>
</evidence>
<gene>
    <name evidence="1" type="ORF">I5M32_12385</name>
</gene>
<dbReference type="Proteomes" id="UP000660024">
    <property type="component" value="Unassembled WGS sequence"/>
</dbReference>
<protein>
    <submittedName>
        <fullName evidence="1">Uncharacterized protein</fullName>
    </submittedName>
</protein>
<organism evidence="1 2">
    <name type="scientific">Pedobacter segetis</name>
    <dbReference type="NCBI Taxonomy" id="2793069"/>
    <lineage>
        <taxon>Bacteria</taxon>
        <taxon>Pseudomonadati</taxon>
        <taxon>Bacteroidota</taxon>
        <taxon>Sphingobacteriia</taxon>
        <taxon>Sphingobacteriales</taxon>
        <taxon>Sphingobacteriaceae</taxon>
        <taxon>Pedobacter</taxon>
    </lineage>
</organism>
<keyword evidence="2" id="KW-1185">Reference proteome</keyword>
<comment type="caution">
    <text evidence="1">The sequence shown here is derived from an EMBL/GenBank/DDBJ whole genome shotgun (WGS) entry which is preliminary data.</text>
</comment>